<dbReference type="AlphaFoldDB" id="A0A034WRV6"/>
<name>A0A034WRV6_BACDO</name>
<sequence length="128" mass="14813">MAPRHKKKNSLNDRLELVRKHNASAAEVILQSSSQSKITNTPLRKDHVSQKQTLELEQLIPEGCICHREAKTFVCIFCKMFSFGRIAEMCSIHPNVSYLMDFTCCPYCSGPSEHLHMVNMEYERYFKT</sequence>
<organism evidence="1">
    <name type="scientific">Bactrocera dorsalis</name>
    <name type="common">Oriental fruit fly</name>
    <name type="synonym">Dacus dorsalis</name>
    <dbReference type="NCBI Taxonomy" id="27457"/>
    <lineage>
        <taxon>Eukaryota</taxon>
        <taxon>Metazoa</taxon>
        <taxon>Ecdysozoa</taxon>
        <taxon>Arthropoda</taxon>
        <taxon>Hexapoda</taxon>
        <taxon>Insecta</taxon>
        <taxon>Pterygota</taxon>
        <taxon>Neoptera</taxon>
        <taxon>Endopterygota</taxon>
        <taxon>Diptera</taxon>
        <taxon>Brachycera</taxon>
        <taxon>Muscomorpha</taxon>
        <taxon>Tephritoidea</taxon>
        <taxon>Tephritidae</taxon>
        <taxon>Bactrocera</taxon>
        <taxon>Bactrocera</taxon>
    </lineage>
</organism>
<evidence type="ECO:0000313" key="1">
    <source>
        <dbReference type="EMBL" id="JAC56920.1"/>
    </source>
</evidence>
<gene>
    <name evidence="1" type="primary">Y3380</name>
</gene>
<dbReference type="OrthoDB" id="7808876at2759"/>
<dbReference type="EMBL" id="GAKP01002032">
    <property type="protein sequence ID" value="JAC56920.1"/>
    <property type="molecule type" value="Transcribed_RNA"/>
</dbReference>
<protein>
    <submittedName>
        <fullName evidence="1">Uncharacterized protein CG13380</fullName>
    </submittedName>
</protein>
<proteinExistence type="predicted"/>
<reference evidence="1" key="1">
    <citation type="journal article" date="2014" name="BMC Genomics">
        <title>Characterizing the developmental transcriptome of the oriental fruit fly, Bactrocera dorsalis (Diptera: Tephritidae) through comparative genomic analysis with Drosophila melanogaster utilizing modENCODE datasets.</title>
        <authorList>
            <person name="Geib S.M."/>
            <person name="Calla B."/>
            <person name="Hall B."/>
            <person name="Hou S."/>
            <person name="Manoukis N.C."/>
        </authorList>
    </citation>
    <scope>NUCLEOTIDE SEQUENCE</scope>
    <source>
        <strain evidence="1">Punador</strain>
    </source>
</reference>
<accession>A0A034WRV6</accession>